<protein>
    <submittedName>
        <fullName evidence="7">LysE family transporter</fullName>
    </submittedName>
</protein>
<sequence>MDTTFVLLSVFGIFIPALMLPGPDFIGVVRSSMTGGTKSGLLTTLGVSLGLLMYASLSLLGLSAILTQYEWLAWAVRVAGAGYLIYLGIRLLFVKPDATEIAATPRKPAGNALLFGFMVTLTNPKAVVLFTSVFATAVTAETPGWLLFLMITLVFASSLLWYTIVSLFMSSKPVMNRFAKTRHWIERTAGACFIAIGGKLLSDARNPLSP</sequence>
<evidence type="ECO:0000256" key="4">
    <source>
        <dbReference type="ARBA" id="ARBA00022989"/>
    </source>
</evidence>
<dbReference type="EMBL" id="JAFLNC010000002">
    <property type="protein sequence ID" value="MBO0333368.1"/>
    <property type="molecule type" value="Genomic_DNA"/>
</dbReference>
<proteinExistence type="predicted"/>
<comment type="caution">
    <text evidence="7">The sequence shown here is derived from an EMBL/GenBank/DDBJ whole genome shotgun (WGS) entry which is preliminary data.</text>
</comment>
<dbReference type="RefSeq" id="WP_207043616.1">
    <property type="nucleotide sequence ID" value="NZ_JAFLNC010000002.1"/>
</dbReference>
<evidence type="ECO:0000256" key="1">
    <source>
        <dbReference type="ARBA" id="ARBA00004651"/>
    </source>
</evidence>
<accession>A0ABS3F4V2</accession>
<gene>
    <name evidence="7" type="ORF">J0X12_07075</name>
</gene>
<dbReference type="Pfam" id="PF01810">
    <property type="entry name" value="LysE"/>
    <property type="match status" value="1"/>
</dbReference>
<feature type="transmembrane region" description="Helical" evidence="6">
    <location>
        <begin position="113"/>
        <end position="138"/>
    </location>
</feature>
<evidence type="ECO:0000313" key="8">
    <source>
        <dbReference type="Proteomes" id="UP000664761"/>
    </source>
</evidence>
<evidence type="ECO:0000313" key="7">
    <source>
        <dbReference type="EMBL" id="MBO0333368.1"/>
    </source>
</evidence>
<evidence type="ECO:0000256" key="5">
    <source>
        <dbReference type="ARBA" id="ARBA00023136"/>
    </source>
</evidence>
<organism evidence="7 8">
    <name type="scientific">Sneathiella sedimenti</name>
    <dbReference type="NCBI Taxonomy" id="2816034"/>
    <lineage>
        <taxon>Bacteria</taxon>
        <taxon>Pseudomonadati</taxon>
        <taxon>Pseudomonadota</taxon>
        <taxon>Alphaproteobacteria</taxon>
        <taxon>Sneathiellales</taxon>
        <taxon>Sneathiellaceae</taxon>
        <taxon>Sneathiella</taxon>
    </lineage>
</organism>
<evidence type="ECO:0000256" key="3">
    <source>
        <dbReference type="ARBA" id="ARBA00022692"/>
    </source>
</evidence>
<dbReference type="Proteomes" id="UP000664761">
    <property type="component" value="Unassembled WGS sequence"/>
</dbReference>
<reference evidence="7 8" key="1">
    <citation type="submission" date="2021-03" db="EMBL/GenBank/DDBJ databases">
        <title>Sneathiella sp. CAU 1612 isolated from Kang Won-do.</title>
        <authorList>
            <person name="Kim W."/>
        </authorList>
    </citation>
    <scope>NUCLEOTIDE SEQUENCE [LARGE SCALE GENOMIC DNA]</scope>
    <source>
        <strain evidence="7 8">CAU 1612</strain>
    </source>
</reference>
<feature type="transmembrane region" description="Helical" evidence="6">
    <location>
        <begin position="41"/>
        <end position="65"/>
    </location>
</feature>
<keyword evidence="3 6" id="KW-0812">Transmembrane</keyword>
<comment type="subcellular location">
    <subcellularLocation>
        <location evidence="1">Cell membrane</location>
        <topology evidence="1">Multi-pass membrane protein</topology>
    </subcellularLocation>
</comment>
<feature type="transmembrane region" description="Helical" evidence="6">
    <location>
        <begin position="71"/>
        <end position="93"/>
    </location>
</feature>
<dbReference type="PANTHER" id="PTHR30086">
    <property type="entry name" value="ARGININE EXPORTER PROTEIN ARGO"/>
    <property type="match status" value="1"/>
</dbReference>
<feature type="transmembrane region" description="Helical" evidence="6">
    <location>
        <begin position="144"/>
        <end position="168"/>
    </location>
</feature>
<keyword evidence="4 6" id="KW-1133">Transmembrane helix</keyword>
<keyword evidence="2" id="KW-1003">Cell membrane</keyword>
<dbReference type="PANTHER" id="PTHR30086:SF19">
    <property type="entry name" value="THREONINE EFFLUX PROTEIN"/>
    <property type="match status" value="1"/>
</dbReference>
<dbReference type="PIRSF" id="PIRSF006324">
    <property type="entry name" value="LeuE"/>
    <property type="match status" value="1"/>
</dbReference>
<name>A0ABS3F4V2_9PROT</name>
<evidence type="ECO:0000256" key="6">
    <source>
        <dbReference type="SAM" id="Phobius"/>
    </source>
</evidence>
<feature type="transmembrane region" description="Helical" evidence="6">
    <location>
        <begin position="6"/>
        <end position="29"/>
    </location>
</feature>
<keyword evidence="8" id="KW-1185">Reference proteome</keyword>
<evidence type="ECO:0000256" key="2">
    <source>
        <dbReference type="ARBA" id="ARBA00022475"/>
    </source>
</evidence>
<dbReference type="InterPro" id="IPR001123">
    <property type="entry name" value="LeuE-type"/>
</dbReference>
<keyword evidence="5 6" id="KW-0472">Membrane</keyword>